<evidence type="ECO:0000313" key="2">
    <source>
        <dbReference type="EMBL" id="KAF6221013.1"/>
    </source>
</evidence>
<proteinExistence type="predicted"/>
<reference evidence="2 3" key="1">
    <citation type="journal article" date="2020" name="Genomics">
        <title>Complete, high-quality genomes from long-read metagenomic sequencing of two wolf lichen thalli reveals enigmatic genome architecture.</title>
        <authorList>
            <person name="McKenzie S.K."/>
            <person name="Walston R.F."/>
            <person name="Allen J.L."/>
        </authorList>
    </citation>
    <scope>NUCLEOTIDE SEQUENCE [LARGE SCALE GENOMIC DNA]</scope>
    <source>
        <strain evidence="2">WasteWater1</strain>
    </source>
</reference>
<organism evidence="2 3">
    <name type="scientific">Letharia lupina</name>
    <dbReference type="NCBI Taxonomy" id="560253"/>
    <lineage>
        <taxon>Eukaryota</taxon>
        <taxon>Fungi</taxon>
        <taxon>Dikarya</taxon>
        <taxon>Ascomycota</taxon>
        <taxon>Pezizomycotina</taxon>
        <taxon>Lecanoromycetes</taxon>
        <taxon>OSLEUM clade</taxon>
        <taxon>Lecanoromycetidae</taxon>
        <taxon>Lecanorales</taxon>
        <taxon>Lecanorineae</taxon>
        <taxon>Parmeliaceae</taxon>
        <taxon>Letharia</taxon>
    </lineage>
</organism>
<gene>
    <name evidence="2" type="ORF">HO133_002694</name>
</gene>
<evidence type="ECO:0000259" key="1">
    <source>
        <dbReference type="Pfam" id="PF20150"/>
    </source>
</evidence>
<dbReference type="GeneID" id="59331106"/>
<feature type="domain" description="2EXR" evidence="1">
    <location>
        <begin position="42"/>
        <end position="99"/>
    </location>
</feature>
<dbReference type="EMBL" id="JACCJB010000015">
    <property type="protein sequence ID" value="KAF6221013.1"/>
    <property type="molecule type" value="Genomic_DNA"/>
</dbReference>
<protein>
    <recommendedName>
        <fullName evidence="1">2EXR domain-containing protein</fullName>
    </recommendedName>
</protein>
<dbReference type="AlphaFoldDB" id="A0A8H6FAS3"/>
<comment type="caution">
    <text evidence="2">The sequence shown here is derived from an EMBL/GenBank/DDBJ whole genome shotgun (WGS) entry which is preliminary data.</text>
</comment>
<name>A0A8H6FAS3_9LECA</name>
<keyword evidence="3" id="KW-1185">Reference proteome</keyword>
<dbReference type="Proteomes" id="UP000593566">
    <property type="component" value="Unassembled WGS sequence"/>
</dbReference>
<accession>A0A8H6FAS3</accession>
<evidence type="ECO:0000313" key="3">
    <source>
        <dbReference type="Proteomes" id="UP000593566"/>
    </source>
</evidence>
<sequence>MLADFEFQDLWSELPSSTCKGSRVASLLGIYYFPGLPVYMATFMSLPTELRLQIYRELFISKPRVSRLGRHVRGPVTFYNDRTFYTAVLEVSKQVHVEAISVLYGETAWTLHVYLIFRGNKIHGSNVDGALHSLARTKQFPYIRTCILDIRLFQGEVKETNTTFSGIEALRANVKIVRQVLSRAQGLKNIEISWRNYFNLDLTEPRCKSLEPLNQLPITYNLFIGKVESTTEGSNNDLTNWPDMLKAYRVMLFRGGYGDDGCIEWRAAKRPRG</sequence>
<dbReference type="Pfam" id="PF20150">
    <property type="entry name" value="2EXR"/>
    <property type="match status" value="1"/>
</dbReference>
<dbReference type="InterPro" id="IPR045518">
    <property type="entry name" value="2EXR"/>
</dbReference>
<dbReference type="RefSeq" id="XP_037150448.1">
    <property type="nucleotide sequence ID" value="XM_037293619.1"/>
</dbReference>